<protein>
    <recommendedName>
        <fullName evidence="1">SET domain-containing protein</fullName>
    </recommendedName>
</protein>
<gene>
    <name evidence="2" type="ORF">XYLVIOL_LOCUS5993</name>
</gene>
<dbReference type="CDD" id="cd19177">
    <property type="entry name" value="SET_SETD4"/>
    <property type="match status" value="1"/>
</dbReference>
<dbReference type="InterPro" id="IPR044429">
    <property type="entry name" value="SETD4_SET"/>
</dbReference>
<dbReference type="InterPro" id="IPR046341">
    <property type="entry name" value="SET_dom_sf"/>
</dbReference>
<dbReference type="InterPro" id="IPR001214">
    <property type="entry name" value="SET_dom"/>
</dbReference>
<dbReference type="SUPFAM" id="SSF82199">
    <property type="entry name" value="SET domain"/>
    <property type="match status" value="1"/>
</dbReference>
<dbReference type="Pfam" id="PF00856">
    <property type="entry name" value="SET"/>
    <property type="match status" value="1"/>
</dbReference>
<evidence type="ECO:0000313" key="3">
    <source>
        <dbReference type="Proteomes" id="UP001642520"/>
    </source>
</evidence>
<dbReference type="Gene3D" id="3.90.1410.10">
    <property type="entry name" value="set domain protein methyltransferase, domain 1"/>
    <property type="match status" value="1"/>
</dbReference>
<keyword evidence="3" id="KW-1185">Reference proteome</keyword>
<feature type="domain" description="SET" evidence="1">
    <location>
        <begin position="43"/>
        <end position="282"/>
    </location>
</feature>
<name>A0ABP1NS99_XYLVO</name>
<dbReference type="InterPro" id="IPR050600">
    <property type="entry name" value="SETD3_SETD6_MTase"/>
</dbReference>
<dbReference type="PANTHER" id="PTHR13271">
    <property type="entry name" value="UNCHARACTERIZED PUTATIVE METHYLTRANSFERASE"/>
    <property type="match status" value="1"/>
</dbReference>
<reference evidence="2 3" key="1">
    <citation type="submission" date="2024-08" db="EMBL/GenBank/DDBJ databases">
        <authorList>
            <person name="Will J Nash"/>
            <person name="Angela Man"/>
            <person name="Seanna McTaggart"/>
            <person name="Kendall Baker"/>
            <person name="Tom Barker"/>
            <person name="Leah Catchpole"/>
            <person name="Alex Durrant"/>
            <person name="Karim Gharbi"/>
            <person name="Naomi Irish"/>
            <person name="Gemy Kaithakottil"/>
            <person name="Debby Ku"/>
            <person name="Aaliyah Providence"/>
            <person name="Felix Shaw"/>
            <person name="David Swarbreck"/>
            <person name="Chris Watkins"/>
            <person name="Ann M. McCartney"/>
            <person name="Giulio Formenti"/>
            <person name="Alice Mouton"/>
            <person name="Noel Vella"/>
            <person name="Bjorn M von Reumont"/>
            <person name="Adriana Vella"/>
            <person name="Wilfried Haerty"/>
        </authorList>
    </citation>
    <scope>NUCLEOTIDE SEQUENCE [LARGE SCALE GENOMIC DNA]</scope>
</reference>
<organism evidence="2 3">
    <name type="scientific">Xylocopa violacea</name>
    <name type="common">Violet carpenter bee</name>
    <name type="synonym">Apis violacea</name>
    <dbReference type="NCBI Taxonomy" id="135666"/>
    <lineage>
        <taxon>Eukaryota</taxon>
        <taxon>Metazoa</taxon>
        <taxon>Ecdysozoa</taxon>
        <taxon>Arthropoda</taxon>
        <taxon>Hexapoda</taxon>
        <taxon>Insecta</taxon>
        <taxon>Pterygota</taxon>
        <taxon>Neoptera</taxon>
        <taxon>Endopterygota</taxon>
        <taxon>Hymenoptera</taxon>
        <taxon>Apocrita</taxon>
        <taxon>Aculeata</taxon>
        <taxon>Apoidea</taxon>
        <taxon>Anthophila</taxon>
        <taxon>Apidae</taxon>
        <taxon>Xylocopa</taxon>
        <taxon>Xylocopa</taxon>
    </lineage>
</organism>
<evidence type="ECO:0000259" key="1">
    <source>
        <dbReference type="PROSITE" id="PS50280"/>
    </source>
</evidence>
<dbReference type="Proteomes" id="UP001642520">
    <property type="component" value="Unassembled WGS sequence"/>
</dbReference>
<dbReference type="PANTHER" id="PTHR13271:SF151">
    <property type="entry name" value="SET DOMAIN-CONTAINING PROTEIN 4"/>
    <property type="match status" value="1"/>
</dbReference>
<proteinExistence type="predicted"/>
<sequence length="436" mass="50970">MGRTSRKRRQKKKLNVKEIAEYEEDSLMHLKSWLLERNCSSVNNLVPFNFHITGRGLKTLKDIKPNDILIKLPYEILITTFTLSQSDISILFSKTEHYSAQCVLSVFVLYESHLGTVSKWYNYISSLPKYLTNPDFCTQKEKNLLPAFIRDYMYEFHKLQNEFQLLIRSVNNLSLHGKDYCPHCNLHLKKIITFEKYKWAYYIVNTRAVYIDEIQVEKSQNIPVNIKHQNNLALAPFLDLFNHSIYSTTRATVITLENGNKFYQITTLNSFKSESQVFINYGSHSSLKLYVHYGFFILNNPLDEIYFDISDIKICFNVPTFKLNFIISNNLQKNMAFTRDGLNYNAISTLFIIKTDLPKSCWSAKIYGNSFTLEDIASVHNLAKQILSLKKVELINHLIKMRSFNHCTQSFSIAISLIEEYITILDESYNNFYKSH</sequence>
<dbReference type="PROSITE" id="PS50280">
    <property type="entry name" value="SET"/>
    <property type="match status" value="1"/>
</dbReference>
<accession>A0ABP1NS99</accession>
<dbReference type="EMBL" id="CAXAJV020001293">
    <property type="protein sequence ID" value="CAL7943277.1"/>
    <property type="molecule type" value="Genomic_DNA"/>
</dbReference>
<evidence type="ECO:0000313" key="2">
    <source>
        <dbReference type="EMBL" id="CAL7943277.1"/>
    </source>
</evidence>
<comment type="caution">
    <text evidence="2">The sequence shown here is derived from an EMBL/GenBank/DDBJ whole genome shotgun (WGS) entry which is preliminary data.</text>
</comment>